<dbReference type="PIRSF" id="PIRSF009320">
    <property type="entry name" value="Nuc_binding_HP_1000"/>
    <property type="match status" value="1"/>
</dbReference>
<dbReference type="Proteomes" id="UP001065174">
    <property type="component" value="Chromosome"/>
</dbReference>
<dbReference type="PANTHER" id="PTHR13696">
    <property type="entry name" value="P-LOOP CONTAINING NUCLEOSIDE TRIPHOSPHATE HYDROLASE"/>
    <property type="match status" value="1"/>
</dbReference>
<sequence length="251" mass="27596">MIITVINQKGGTGKTTTSVNLGCALAEAKKKVLMIDLDPQGNLSYWLGIGEVDKTMADVMMLDNKITDVIVKKEGVSIAPSDVSLSDVEINIASMNQRESILKNALSEVESDYDYVIIDCPPSLSLLTVNALTATDRVIVPLQMEVLSLQGLDQIVGSIARIKSVLNSNLEILGLLPVMVDRRRNLSREIYEYIEENYDLKLFESSIRSNVRVSEAPSFGVSVMSYSPNSTGATDYRAFAKEILKLTKNKK</sequence>
<dbReference type="Gene3D" id="3.40.50.300">
    <property type="entry name" value="P-loop containing nucleotide triphosphate hydrolases"/>
    <property type="match status" value="1"/>
</dbReference>
<evidence type="ECO:0000313" key="3">
    <source>
        <dbReference type="Proteomes" id="UP001065174"/>
    </source>
</evidence>
<dbReference type="EMBL" id="CP106679">
    <property type="protein sequence ID" value="UXP31094.1"/>
    <property type="molecule type" value="Genomic_DNA"/>
</dbReference>
<dbReference type="InterPro" id="IPR027417">
    <property type="entry name" value="P-loop_NTPase"/>
</dbReference>
<dbReference type="SUPFAM" id="SSF52540">
    <property type="entry name" value="P-loop containing nucleoside triphosphate hydrolases"/>
    <property type="match status" value="1"/>
</dbReference>
<gene>
    <name evidence="2" type="ORF">N6H18_12110</name>
</gene>
<dbReference type="CDD" id="cd02042">
    <property type="entry name" value="ParAB_family"/>
    <property type="match status" value="1"/>
</dbReference>
<evidence type="ECO:0000313" key="2">
    <source>
        <dbReference type="EMBL" id="UXP31094.1"/>
    </source>
</evidence>
<name>A0ABY6CMW1_9BACT</name>
<reference evidence="2" key="1">
    <citation type="submission" date="2022-09" db="EMBL/GenBank/DDBJ databases">
        <title>Comparative genomics and taxonomic characterization of three novel marine species of genus Reichenbachiella exhibiting antioxidant and polysaccharide degradation activities.</title>
        <authorList>
            <person name="Muhammad N."/>
            <person name="Lee Y.-J."/>
            <person name="Ko J."/>
            <person name="Kim S.-G."/>
        </authorList>
    </citation>
    <scope>NUCLEOTIDE SEQUENCE</scope>
    <source>
        <strain evidence="2">BKB1-1</strain>
    </source>
</reference>
<organism evidence="2 3">
    <name type="scientific">Reichenbachiella agarivorans</name>
    <dbReference type="NCBI Taxonomy" id="2979464"/>
    <lineage>
        <taxon>Bacteria</taxon>
        <taxon>Pseudomonadati</taxon>
        <taxon>Bacteroidota</taxon>
        <taxon>Cytophagia</taxon>
        <taxon>Cytophagales</taxon>
        <taxon>Reichenbachiellaceae</taxon>
        <taxon>Reichenbachiella</taxon>
    </lineage>
</organism>
<keyword evidence="3" id="KW-1185">Reference proteome</keyword>
<proteinExistence type="predicted"/>
<dbReference type="Pfam" id="PF13614">
    <property type="entry name" value="AAA_31"/>
    <property type="match status" value="1"/>
</dbReference>
<feature type="domain" description="AAA" evidence="1">
    <location>
        <begin position="2"/>
        <end position="172"/>
    </location>
</feature>
<accession>A0ABY6CMW1</accession>
<dbReference type="RefSeq" id="WP_262308538.1">
    <property type="nucleotide sequence ID" value="NZ_CP106679.1"/>
</dbReference>
<evidence type="ECO:0000259" key="1">
    <source>
        <dbReference type="Pfam" id="PF13614"/>
    </source>
</evidence>
<dbReference type="PANTHER" id="PTHR13696:SF99">
    <property type="entry name" value="COBYRINIC ACID AC-DIAMIDE SYNTHASE"/>
    <property type="match status" value="1"/>
</dbReference>
<dbReference type="InterPro" id="IPR050678">
    <property type="entry name" value="DNA_Partitioning_ATPase"/>
</dbReference>
<dbReference type="InterPro" id="IPR025669">
    <property type="entry name" value="AAA_dom"/>
</dbReference>
<protein>
    <submittedName>
        <fullName evidence="2">ParA family protein</fullName>
    </submittedName>
</protein>